<dbReference type="PATRIC" id="fig|1191523.3.peg.86"/>
<proteinExistence type="predicted"/>
<dbReference type="AlphaFoldDB" id="I6YRZ6"/>
<dbReference type="STRING" id="1191523.MROS_0083"/>
<dbReference type="Proteomes" id="UP000009011">
    <property type="component" value="Chromosome"/>
</dbReference>
<dbReference type="InterPro" id="IPR029018">
    <property type="entry name" value="Hex-like_dom2"/>
</dbReference>
<dbReference type="PANTHER" id="PTHR37842:SF2">
    <property type="entry name" value="GYLCOSYL HYDROLASE 115 C-TERMINAL DOMAIN-CONTAINING PROTEIN"/>
    <property type="match status" value="1"/>
</dbReference>
<evidence type="ECO:0000313" key="3">
    <source>
        <dbReference type="EMBL" id="AFN73327.1"/>
    </source>
</evidence>
<accession>I6YRZ6</accession>
<dbReference type="Gene3D" id="3.20.20.520">
    <property type="entry name" value="Glycosyl hydrolase family 115"/>
    <property type="match status" value="1"/>
</dbReference>
<dbReference type="Gene3D" id="3.30.379.10">
    <property type="entry name" value="Chitobiase/beta-hexosaminidase domain 2-like"/>
    <property type="match status" value="1"/>
</dbReference>
<protein>
    <recommendedName>
        <fullName evidence="2">Gylcosyl hydrolase 115 C-terminal domain-containing protein</fullName>
    </recommendedName>
</protein>
<evidence type="ECO:0000256" key="1">
    <source>
        <dbReference type="ARBA" id="ARBA00022801"/>
    </source>
</evidence>
<dbReference type="InterPro" id="IPR042301">
    <property type="entry name" value="GH115_sf"/>
</dbReference>
<dbReference type="InterPro" id="IPR031924">
    <property type="entry name" value="GH115"/>
</dbReference>
<dbReference type="SUPFAM" id="SSF55545">
    <property type="entry name" value="beta-N-acetylhexosaminidase-like domain"/>
    <property type="match status" value="1"/>
</dbReference>
<feature type="domain" description="Gylcosyl hydrolase 115 C-terminal" evidence="2">
    <location>
        <begin position="697"/>
        <end position="822"/>
    </location>
</feature>
<dbReference type="InterPro" id="IPR041437">
    <property type="entry name" value="GH115_C"/>
</dbReference>
<keyword evidence="4" id="KW-1185">Reference proteome</keyword>
<dbReference type="GO" id="GO:0005975">
    <property type="term" value="P:carbohydrate metabolic process"/>
    <property type="evidence" value="ECO:0007669"/>
    <property type="project" value="UniProtKB-ARBA"/>
</dbReference>
<dbReference type="Pfam" id="PF15979">
    <property type="entry name" value="Glyco_hydro_115"/>
    <property type="match status" value="1"/>
</dbReference>
<evidence type="ECO:0000313" key="4">
    <source>
        <dbReference type="Proteomes" id="UP000009011"/>
    </source>
</evidence>
<evidence type="ECO:0000259" key="2">
    <source>
        <dbReference type="Pfam" id="PF17829"/>
    </source>
</evidence>
<dbReference type="Pfam" id="PF17829">
    <property type="entry name" value="GH115_C"/>
    <property type="match status" value="1"/>
</dbReference>
<sequence>MGTGKLTVFCQMILRRLIAIFTLFSVVMAAISGRTDAFTKKNDSKEFHIVRNNSAVPIIFDKNDAEVVGICANALAKDISLITDIIPGIHNGEYINAPSAIIIGTIGKSDLIDRMVKEKKLSVDKIIDKWESFILEIIDSPLPNINRALVICGSDPRGTAFGIFEVSKRLGVSPWVYWADLLPEKRKELSLEIDKITMGPPSVKYRGVFLNDEDWGLQPWAAKNIDTDIKDIGPKTYALIFELLLRLKANFIWPAMHPCTKAFFYYKSNPQTAKKYSIVVGSSHAEPMLRNNVDEWKNNFVTEYGKQPGEWRYDTNSDEIKKYWEDRIEEVAALNLEAVFTIGMRGIHDSGMPGPDNTKDKVELLNKVIADQRKLISEHFKKSPSEIPQIFCPYKEALALYYAGVKAPDDVTIVWADDNHGFIRKLSTPEEQKRSGGSGVYYHLSYWGAPEDYLWLCSTSPSLISYEMTKAYQNGADRLWVFNVGDIKPAEMEIEFAMDLAWDINSWQPVDAEKYPEEWAAKNFGINYSGDIVKIKNEYYRLAASGKPEHIDKLNFTEKEMNERMTSYKEIVNKTMELKRRIPERVQDAYFQLIVYPVLGAAYLNEKHFYARLGKYEMSKQAYEKIKELTEIYNKKISGGKWNGIMCMNPRNRPVFDMPDSNSHNDKKELTVNKRKPIKIISVNELIFDTTKLCLLPGLGVGGASLSWINFTDRSFDESNALQAPGASVRLNLPKGKRTVELICLPTHSINETRGLRTAISINGRLVDIVDVNTPSKSAEWSENVLRGFSRTKTDFILDEDGMVDLHLSLLDPGLAISKIIIY</sequence>
<dbReference type="EMBL" id="CP003557">
    <property type="protein sequence ID" value="AFN73327.1"/>
    <property type="molecule type" value="Genomic_DNA"/>
</dbReference>
<dbReference type="eggNOG" id="ENOG502Z7KK">
    <property type="taxonomic scope" value="Bacteria"/>
</dbReference>
<dbReference type="GO" id="GO:0016787">
    <property type="term" value="F:hydrolase activity"/>
    <property type="evidence" value="ECO:0007669"/>
    <property type="project" value="UniProtKB-KW"/>
</dbReference>
<dbReference type="Gene3D" id="1.20.58.2150">
    <property type="match status" value="1"/>
</dbReference>
<name>I6YRZ6_MELRP</name>
<dbReference type="PANTHER" id="PTHR37842">
    <property type="match status" value="1"/>
</dbReference>
<gene>
    <name evidence="3" type="ordered locus">MROS_0083</name>
</gene>
<dbReference type="Gene3D" id="2.60.120.1620">
    <property type="match status" value="1"/>
</dbReference>
<reference evidence="3 4" key="1">
    <citation type="journal article" date="2013" name="PLoS ONE">
        <title>Genomic analysis of Melioribacter roseus, facultatively anaerobic organotrophic bacterium representing a novel deep lineage within Bacteriodetes/Chlorobi group.</title>
        <authorList>
            <person name="Kadnikov V.V."/>
            <person name="Mardanov A.V."/>
            <person name="Podosokorskaya O.A."/>
            <person name="Gavrilov S.N."/>
            <person name="Kublanov I.V."/>
            <person name="Beletsky A.V."/>
            <person name="Bonch-Osmolovskaya E.A."/>
            <person name="Ravin N.V."/>
        </authorList>
    </citation>
    <scope>NUCLEOTIDE SEQUENCE [LARGE SCALE GENOMIC DNA]</scope>
    <source>
        <strain evidence="4">JCM 17771 / P3M-2</strain>
    </source>
</reference>
<keyword evidence="1" id="KW-0378">Hydrolase</keyword>
<dbReference type="KEGG" id="mro:MROS_0083"/>
<dbReference type="HOGENOM" id="CLU_004852_0_0_10"/>
<organism evidence="3 4">
    <name type="scientific">Melioribacter roseus (strain DSM 23840 / JCM 17771 / VKM B-2668 / P3M-2)</name>
    <dbReference type="NCBI Taxonomy" id="1191523"/>
    <lineage>
        <taxon>Bacteria</taxon>
        <taxon>Pseudomonadati</taxon>
        <taxon>Ignavibacteriota</taxon>
        <taxon>Ignavibacteria</taxon>
        <taxon>Ignavibacteriales</taxon>
        <taxon>Melioribacteraceae</taxon>
        <taxon>Melioribacter</taxon>
    </lineage>
</organism>